<keyword evidence="2" id="KW-1185">Reference proteome</keyword>
<dbReference type="InterPro" id="IPR009078">
    <property type="entry name" value="Ferritin-like_SF"/>
</dbReference>
<dbReference type="PANTHER" id="PTHR42782">
    <property type="entry name" value="SI:CH73-314G15.3"/>
    <property type="match status" value="1"/>
</dbReference>
<dbReference type="AlphaFoldDB" id="A0A975G6Y4"/>
<evidence type="ECO:0000313" key="1">
    <source>
        <dbReference type="EMBL" id="QUE49928.1"/>
    </source>
</evidence>
<gene>
    <name evidence="1" type="ORF">KBB96_13745</name>
</gene>
<proteinExistence type="predicted"/>
<dbReference type="EMBL" id="CP073100">
    <property type="protein sequence ID" value="QUE49928.1"/>
    <property type="molecule type" value="Genomic_DNA"/>
</dbReference>
<organism evidence="1 2">
    <name type="scientific">Luteolibacter ambystomatis</name>
    <dbReference type="NCBI Taxonomy" id="2824561"/>
    <lineage>
        <taxon>Bacteria</taxon>
        <taxon>Pseudomonadati</taxon>
        <taxon>Verrucomicrobiota</taxon>
        <taxon>Verrucomicrobiia</taxon>
        <taxon>Verrucomicrobiales</taxon>
        <taxon>Verrucomicrobiaceae</taxon>
        <taxon>Luteolibacter</taxon>
    </lineage>
</organism>
<dbReference type="PANTHER" id="PTHR42782:SF2">
    <property type="entry name" value="3-OXOACYL-[ACYL-CARRIER-PROTEIN] SYNTHASE-LIKE PROTEIN"/>
    <property type="match status" value="1"/>
</dbReference>
<protein>
    <submittedName>
        <fullName evidence="1">DUF455 family protein</fullName>
    </submittedName>
</protein>
<dbReference type="RefSeq" id="WP_211630017.1">
    <property type="nucleotide sequence ID" value="NZ_CP073100.1"/>
</dbReference>
<dbReference type="CDD" id="cd00657">
    <property type="entry name" value="Ferritin_like"/>
    <property type="match status" value="1"/>
</dbReference>
<dbReference type="KEGG" id="lamb:KBB96_13745"/>
<dbReference type="Pfam" id="PF04305">
    <property type="entry name" value="DUF455"/>
    <property type="match status" value="1"/>
</dbReference>
<sequence length="652" mass="72979">MQMREAAERVLFASTLEEKLLLVPKDIRDDQPGKAIAVPGSGPGRPAELRLGEKGVKVDFPGTHRLDDDRERGRLLHFLANHELLAAELMALVLLKFPDAPKEYRAGVYEAMREEQMHTLLYLRRMRECGIGFGELPLNDFFWKLVAPVESPLEFVTRLNLTFEQANLDFSKHYAALFRQAGDNATAAVLEKIYQDEIGHVGHGVKWFRHWKQHGTTDWEAFCQVQRLPLSAARAKGVAPFNAEGRRLAGLDEDFIRHLEVYGQSRGRTPVLAWFNPDAESHVMAAVSGTRYDPNKHAVALDEDLEILALAWCRKDDIAVMRRPPSAAHLASLKAAGLEIPEIVSRGDLSTLQDRKLGGMRPWAWSPDASALFEGLADNIAPSMPWAWRESLPPVCFSKELGVRLEEQLGISSGQRGRLATDLDIVRERAAVIHAGDRSALLKAAYSCAGRGHFRIDPGRLDEAAFAWIRQALEKHRAIAIEPWLRRVLDFSALYEMEADGRVRLVGMTVMENDSAGRFTGTRVAWKWGSMLDPECAAFFFGAGQGMDWYENRIPAELPALLPGHVGPVGIDAMIHRLADGSLALRPVVEVNVRMTMGRIALELQKRKAFRGNGRFRILRKKTFDGMIPGRTLLTDPSMAKEFIAVWDKQVP</sequence>
<dbReference type="SUPFAM" id="SSF47240">
    <property type="entry name" value="Ferritin-like"/>
    <property type="match status" value="1"/>
</dbReference>
<dbReference type="Proteomes" id="UP000676169">
    <property type="component" value="Chromosome"/>
</dbReference>
<reference evidence="1" key="1">
    <citation type="submission" date="2021-04" db="EMBL/GenBank/DDBJ databases">
        <title>Luteolibacter sp. 32A isolated from the skin of an Anderson's salamander (Ambystoma andersonii).</title>
        <authorList>
            <person name="Spergser J."/>
            <person name="Busse H.-J."/>
        </authorList>
    </citation>
    <scope>NUCLEOTIDE SEQUENCE</scope>
    <source>
        <strain evidence="1">32A</strain>
    </source>
</reference>
<dbReference type="InterPro" id="IPR007402">
    <property type="entry name" value="DUF455"/>
</dbReference>
<name>A0A975G6Y4_9BACT</name>
<accession>A0A975G6Y4</accession>
<evidence type="ECO:0000313" key="2">
    <source>
        <dbReference type="Proteomes" id="UP000676169"/>
    </source>
</evidence>